<dbReference type="AlphaFoldDB" id="A0A421DRF1"/>
<evidence type="ECO:0000256" key="1">
    <source>
        <dbReference type="NCBIfam" id="TIGR03369"/>
    </source>
</evidence>
<comment type="caution">
    <text evidence="3">The sequence shown here is derived from an EMBL/GenBank/DDBJ whole genome shotgun (WGS) entry which is preliminary data.</text>
</comment>
<feature type="region of interest" description="Disordered" evidence="2">
    <location>
        <begin position="493"/>
        <end position="519"/>
    </location>
</feature>
<protein>
    <recommendedName>
        <fullName evidence="1">Cellulose biosynthesis protein BcsE</fullName>
    </recommendedName>
</protein>
<feature type="compositionally biased region" description="Polar residues" evidence="2">
    <location>
        <begin position="497"/>
        <end position="512"/>
    </location>
</feature>
<name>A0A421DRF1_9GAMM</name>
<keyword evidence="4" id="KW-1185">Reference proteome</keyword>
<dbReference type="RefSeq" id="WP_121574127.1">
    <property type="nucleotide sequence ID" value="NZ_MJLZ01000007.1"/>
</dbReference>
<dbReference type="EMBL" id="MJLZ01000007">
    <property type="protein sequence ID" value="RLM26737.1"/>
    <property type="molecule type" value="Genomic_DNA"/>
</dbReference>
<sequence>MMQSFSLGVRQLWGELSSLQLPGFYWVNIDRQEDASLFCQQLISVQQPDARVALIGCGENIQPLFSPLSVTRLKQLPCYILPQEKAALISFTDDLMRTLKPRKRLFILYAPASLWQDFTPENITRWVTETGDWLHQRQCTLIVLSHGSGVGRLKNMLISQHRALYGLSSLQWQQDRAQYLVSWWSMERGMNANQVQMLQPETDGWRMVVEDESVSTPFLGDDGLYLAEKSVLEGAPALSESWQVFDNSEILTQRGMLTHAATLIFALNHTSQVNTLARQVHSLRRQRGNMLKIVVREMKPCLRASDERLLLACGANVIVVHTEPLSRFLSRLESVQGQRFTRHVPLDIETLLTMMRPLQIKGYLPPNTFRLSVQMLIDNIAIPEGGKGILIALRPVPGLRIHQSLTLCNIRRLGDIVTIARGRLFLFLSSCRMNELDTALKSIFRLPVDEIFSNRLVWSQDLQIVSEINMLSESNKNEPPPLANDYLHLRQSEPEQKSQAVRHQPTTITLLNGDQREKA</sequence>
<dbReference type="OrthoDB" id="5840260at2"/>
<organism evidence="3 4">
    <name type="scientific">Brenneria alni</name>
    <dbReference type="NCBI Taxonomy" id="71656"/>
    <lineage>
        <taxon>Bacteria</taxon>
        <taxon>Pseudomonadati</taxon>
        <taxon>Pseudomonadota</taxon>
        <taxon>Gammaproteobacteria</taxon>
        <taxon>Enterobacterales</taxon>
        <taxon>Pectobacteriaceae</taxon>
        <taxon>Brenneria</taxon>
    </lineage>
</organism>
<proteinExistence type="predicted"/>
<dbReference type="GO" id="GO:0035438">
    <property type="term" value="F:cyclic-di-GMP binding"/>
    <property type="evidence" value="ECO:0007669"/>
    <property type="project" value="InterPro"/>
</dbReference>
<dbReference type="Proteomes" id="UP000285648">
    <property type="component" value="Unassembled WGS sequence"/>
</dbReference>
<reference evidence="3 4" key="1">
    <citation type="submission" date="2016-09" db="EMBL/GenBank/DDBJ databases">
        <authorList>
            <person name="Doonan J."/>
            <person name="Pachebat J.A."/>
            <person name="Golyshin P.N."/>
            <person name="Denman S."/>
            <person name="Mcdonald J.E."/>
        </authorList>
    </citation>
    <scope>NUCLEOTIDE SEQUENCE [LARGE SCALE GENOMIC DNA]</scope>
    <source>
        <strain evidence="3 4">NCPPB 3934</strain>
    </source>
</reference>
<dbReference type="Pfam" id="PF10995">
    <property type="entry name" value="CBP_BcsE"/>
    <property type="match status" value="1"/>
</dbReference>
<evidence type="ECO:0000313" key="3">
    <source>
        <dbReference type="EMBL" id="RLM26737.1"/>
    </source>
</evidence>
<gene>
    <name evidence="3" type="ORF">BIY29_05220</name>
</gene>
<evidence type="ECO:0000256" key="2">
    <source>
        <dbReference type="SAM" id="MobiDB-lite"/>
    </source>
</evidence>
<accession>A0A421DRF1</accession>
<dbReference type="InterPro" id="IPR017745">
    <property type="entry name" value="BcsE"/>
</dbReference>
<dbReference type="NCBIfam" id="TIGR03369">
    <property type="entry name" value="cellulose_bcsE"/>
    <property type="match status" value="1"/>
</dbReference>
<evidence type="ECO:0000313" key="4">
    <source>
        <dbReference type="Proteomes" id="UP000285648"/>
    </source>
</evidence>